<organism evidence="2 3">
    <name type="scientific">Intoshia linei</name>
    <dbReference type="NCBI Taxonomy" id="1819745"/>
    <lineage>
        <taxon>Eukaryota</taxon>
        <taxon>Metazoa</taxon>
        <taxon>Spiralia</taxon>
        <taxon>Lophotrochozoa</taxon>
        <taxon>Mesozoa</taxon>
        <taxon>Orthonectida</taxon>
        <taxon>Rhopaluridae</taxon>
        <taxon>Intoshia</taxon>
    </lineage>
</organism>
<proteinExistence type="predicted"/>
<feature type="domain" description="Conserved Oligomeric Golgi complex subunit 6 C-terminal" evidence="1">
    <location>
        <begin position="10"/>
        <end position="196"/>
    </location>
</feature>
<accession>A0A177AU91</accession>
<comment type="caution">
    <text evidence="2">The sequence shown here is derived from an EMBL/GenBank/DDBJ whole genome shotgun (WGS) entry which is preliminary data.</text>
</comment>
<reference evidence="2 3" key="1">
    <citation type="submission" date="2016-04" db="EMBL/GenBank/DDBJ databases">
        <title>The genome of Intoshia linei affirms orthonectids as highly simplified spiralians.</title>
        <authorList>
            <person name="Mikhailov K.V."/>
            <person name="Slusarev G.S."/>
            <person name="Nikitin M.A."/>
            <person name="Logacheva M.D."/>
            <person name="Penin A."/>
            <person name="Aleoshin V."/>
            <person name="Panchin Y.V."/>
        </authorList>
    </citation>
    <scope>NUCLEOTIDE SEQUENCE [LARGE SCALE GENOMIC DNA]</scope>
    <source>
        <strain evidence="2">Intl2013</strain>
        <tissue evidence="2">Whole animal</tissue>
    </source>
</reference>
<gene>
    <name evidence="2" type="ORF">A3Q56_07195</name>
</gene>
<name>A0A177AU91_9BILA</name>
<protein>
    <recommendedName>
        <fullName evidence="1">Conserved Oligomeric Golgi complex subunit 6 C-terminal domain-containing protein</fullName>
    </recommendedName>
</protein>
<dbReference type="EMBL" id="LWCA01001447">
    <property type="protein sequence ID" value="OAF65102.1"/>
    <property type="molecule type" value="Genomic_DNA"/>
</dbReference>
<evidence type="ECO:0000313" key="3">
    <source>
        <dbReference type="Proteomes" id="UP000078046"/>
    </source>
</evidence>
<evidence type="ECO:0000259" key="1">
    <source>
        <dbReference type="Pfam" id="PF20653"/>
    </source>
</evidence>
<sequence length="203" mass="23869">MPLNVFLNQIKQKISVLFQTSCETVCEWLKSLLSNQTYIDNYDYISLESGLHILAYNKDFLKICFDAYGKCQSEALISEITEFEHNLKSKIESKSSDPPISIDKTTKEDAIIRYISDLIAHIHQLIDSKLFIFSQIFKVFFENSDYKENDYIELLLKECILNIFNDMLIFLQLNIMKTVKNQKNIILTFKISTRIYLHENLLR</sequence>
<dbReference type="Pfam" id="PF20653">
    <property type="entry name" value="COG6_C"/>
    <property type="match status" value="1"/>
</dbReference>
<keyword evidence="3" id="KW-1185">Reference proteome</keyword>
<dbReference type="AlphaFoldDB" id="A0A177AU91"/>
<evidence type="ECO:0000313" key="2">
    <source>
        <dbReference type="EMBL" id="OAF65102.1"/>
    </source>
</evidence>
<dbReference type="Proteomes" id="UP000078046">
    <property type="component" value="Unassembled WGS sequence"/>
</dbReference>
<dbReference type="InterPro" id="IPR048369">
    <property type="entry name" value="COG6_C"/>
</dbReference>